<evidence type="ECO:0000259" key="6">
    <source>
        <dbReference type="PROSITE" id="PS50157"/>
    </source>
</evidence>
<evidence type="ECO:0000256" key="5">
    <source>
        <dbReference type="PROSITE-ProRule" id="PRU00042"/>
    </source>
</evidence>
<keyword evidence="2" id="KW-0677">Repeat</keyword>
<evidence type="ECO:0000313" key="8">
    <source>
        <dbReference type="Proteomes" id="UP000566314"/>
    </source>
</evidence>
<keyword evidence="3 5" id="KW-0863">Zinc-finger</keyword>
<organism evidence="7 8">
    <name type="scientific">Buphagus erythrorhynchus</name>
    <name type="common">red-billed oxpecker</name>
    <dbReference type="NCBI Taxonomy" id="245048"/>
    <lineage>
        <taxon>Eukaryota</taxon>
        <taxon>Metazoa</taxon>
        <taxon>Chordata</taxon>
        <taxon>Craniata</taxon>
        <taxon>Vertebrata</taxon>
        <taxon>Euteleostomi</taxon>
        <taxon>Archelosauria</taxon>
        <taxon>Archosauria</taxon>
        <taxon>Dinosauria</taxon>
        <taxon>Saurischia</taxon>
        <taxon>Theropoda</taxon>
        <taxon>Coelurosauria</taxon>
        <taxon>Aves</taxon>
        <taxon>Neognathae</taxon>
        <taxon>Neoaves</taxon>
        <taxon>Telluraves</taxon>
        <taxon>Australaves</taxon>
        <taxon>Passeriformes</taxon>
        <taxon>Sturnidae</taxon>
        <taxon>Buphagus</taxon>
    </lineage>
</organism>
<dbReference type="InterPro" id="IPR013087">
    <property type="entry name" value="Znf_C2H2_type"/>
</dbReference>
<dbReference type="Gene3D" id="3.30.160.60">
    <property type="entry name" value="Classic Zinc Finger"/>
    <property type="match status" value="3"/>
</dbReference>
<evidence type="ECO:0000256" key="2">
    <source>
        <dbReference type="ARBA" id="ARBA00022737"/>
    </source>
</evidence>
<keyword evidence="8" id="KW-1185">Reference proteome</keyword>
<dbReference type="InterPro" id="IPR036236">
    <property type="entry name" value="Znf_C2H2_sf"/>
</dbReference>
<dbReference type="GO" id="GO:0008270">
    <property type="term" value="F:zinc ion binding"/>
    <property type="evidence" value="ECO:0007669"/>
    <property type="project" value="UniProtKB-KW"/>
</dbReference>
<reference evidence="7 8" key="1">
    <citation type="submission" date="2019-09" db="EMBL/GenBank/DDBJ databases">
        <title>Bird 10,000 Genomes (B10K) Project - Family phase.</title>
        <authorList>
            <person name="Zhang G."/>
        </authorList>
    </citation>
    <scope>NUCLEOTIDE SEQUENCE [LARGE SCALE GENOMIC DNA]</scope>
    <source>
        <strain evidence="7">B10K-DU-012-02</strain>
    </source>
</reference>
<accession>A0A7L3HKN3</accession>
<feature type="non-terminal residue" evidence="7">
    <location>
        <position position="90"/>
    </location>
</feature>
<feature type="non-terminal residue" evidence="7">
    <location>
        <position position="1"/>
    </location>
</feature>
<evidence type="ECO:0000256" key="1">
    <source>
        <dbReference type="ARBA" id="ARBA00022723"/>
    </source>
</evidence>
<evidence type="ECO:0000256" key="4">
    <source>
        <dbReference type="ARBA" id="ARBA00022833"/>
    </source>
</evidence>
<evidence type="ECO:0000313" key="7">
    <source>
        <dbReference type="EMBL" id="NXU06037.1"/>
    </source>
</evidence>
<dbReference type="FunFam" id="3.30.160.60:FF:000100">
    <property type="entry name" value="Zinc finger 45-like"/>
    <property type="match status" value="1"/>
</dbReference>
<dbReference type="AlphaFoldDB" id="A0A7L3HKN3"/>
<proteinExistence type="predicted"/>
<name>A0A7L3HKN3_9PASS</name>
<dbReference type="GO" id="GO:0000981">
    <property type="term" value="F:DNA-binding transcription factor activity, RNA polymerase II-specific"/>
    <property type="evidence" value="ECO:0007669"/>
    <property type="project" value="TreeGrafter"/>
</dbReference>
<gene>
    <name evidence="7" type="primary">Znf471</name>
    <name evidence="7" type="ORF">BUPERY_R01275</name>
</gene>
<keyword evidence="4" id="KW-0862">Zinc</keyword>
<protein>
    <submittedName>
        <fullName evidence="7">ZN471 protein</fullName>
    </submittedName>
</protein>
<dbReference type="SMART" id="SM00355">
    <property type="entry name" value="ZnF_C2H2"/>
    <property type="match status" value="3"/>
</dbReference>
<dbReference type="PROSITE" id="PS50157">
    <property type="entry name" value="ZINC_FINGER_C2H2_2"/>
    <property type="match status" value="3"/>
</dbReference>
<dbReference type="PANTHER" id="PTHR23235:SF120">
    <property type="entry name" value="KRUPPEL-LIKE FACTOR 15"/>
    <property type="match status" value="1"/>
</dbReference>
<dbReference type="EMBL" id="VZTT01154133">
    <property type="protein sequence ID" value="NXU06037.1"/>
    <property type="molecule type" value="Genomic_DNA"/>
</dbReference>
<dbReference type="SUPFAM" id="SSF57667">
    <property type="entry name" value="beta-beta-alpha zinc fingers"/>
    <property type="match status" value="2"/>
</dbReference>
<feature type="domain" description="C2H2-type" evidence="6">
    <location>
        <begin position="40"/>
        <end position="67"/>
    </location>
</feature>
<feature type="domain" description="C2H2-type" evidence="6">
    <location>
        <begin position="68"/>
        <end position="90"/>
    </location>
</feature>
<sequence length="90" mass="10417">HRRIHSGERPFTCPRCAKGFKTPYERQRHALTHLAAEKPFRCGDCGKDFPAANALLLHRRQRCQDKPHTCGVCGKRFTYGHSLKVHERVH</sequence>
<comment type="caution">
    <text evidence="7">The sequence shown here is derived from an EMBL/GenBank/DDBJ whole genome shotgun (WGS) entry which is preliminary data.</text>
</comment>
<dbReference type="PROSITE" id="PS00028">
    <property type="entry name" value="ZINC_FINGER_C2H2_1"/>
    <property type="match status" value="2"/>
</dbReference>
<dbReference type="PANTHER" id="PTHR23235">
    <property type="entry name" value="KRUEPPEL-LIKE TRANSCRIPTION FACTOR"/>
    <property type="match status" value="1"/>
</dbReference>
<evidence type="ECO:0000256" key="3">
    <source>
        <dbReference type="ARBA" id="ARBA00022771"/>
    </source>
</evidence>
<feature type="domain" description="C2H2-type" evidence="6">
    <location>
        <begin position="11"/>
        <end position="38"/>
    </location>
</feature>
<dbReference type="GO" id="GO:0000978">
    <property type="term" value="F:RNA polymerase II cis-regulatory region sequence-specific DNA binding"/>
    <property type="evidence" value="ECO:0007669"/>
    <property type="project" value="TreeGrafter"/>
</dbReference>
<dbReference type="FunFam" id="3.30.160.60:FF:000417">
    <property type="entry name" value="Zinc finger protein"/>
    <property type="match status" value="1"/>
</dbReference>
<keyword evidence="1" id="KW-0479">Metal-binding</keyword>
<dbReference type="Pfam" id="PF00096">
    <property type="entry name" value="zf-C2H2"/>
    <property type="match status" value="3"/>
</dbReference>
<dbReference type="FunFam" id="3.30.160.60:FF:000446">
    <property type="entry name" value="Zinc finger protein"/>
    <property type="match status" value="1"/>
</dbReference>
<dbReference type="Proteomes" id="UP000566314">
    <property type="component" value="Unassembled WGS sequence"/>
</dbReference>
<dbReference type="OrthoDB" id="3437960at2759"/>